<dbReference type="NCBIfam" id="TIGR03296">
    <property type="entry name" value="M6dom_TIGR03296"/>
    <property type="match status" value="1"/>
</dbReference>
<dbReference type="RefSeq" id="WP_203699129.1">
    <property type="nucleotide sequence ID" value="NZ_BAAALC010000054.1"/>
</dbReference>
<dbReference type="EMBL" id="BONI01000119">
    <property type="protein sequence ID" value="GIG11174.1"/>
    <property type="molecule type" value="Genomic_DNA"/>
</dbReference>
<dbReference type="Pfam" id="PF20773">
    <property type="entry name" value="InhA-like_MAM"/>
    <property type="match status" value="1"/>
</dbReference>
<reference evidence="4 5" key="1">
    <citation type="submission" date="2021-01" db="EMBL/GenBank/DDBJ databases">
        <title>Whole genome shotgun sequence of Catellatospora coxensis NBRC 107359.</title>
        <authorList>
            <person name="Komaki H."/>
            <person name="Tamura T."/>
        </authorList>
    </citation>
    <scope>NUCLEOTIDE SEQUENCE [LARGE SCALE GENOMIC DNA]</scope>
    <source>
        <strain evidence="4 5">NBRC 107359</strain>
    </source>
</reference>
<dbReference type="GO" id="GO:0008233">
    <property type="term" value="F:peptidase activity"/>
    <property type="evidence" value="ECO:0007669"/>
    <property type="project" value="UniProtKB-KW"/>
</dbReference>
<dbReference type="SUPFAM" id="SSF55486">
    <property type="entry name" value="Metalloproteases ('zincins'), catalytic domain"/>
    <property type="match status" value="1"/>
</dbReference>
<keyword evidence="4" id="KW-0645">Protease</keyword>
<accession>A0A8J3L4C7</accession>
<dbReference type="PANTHER" id="PTHR41775">
    <property type="entry name" value="SECRETED PROTEIN-RELATED"/>
    <property type="match status" value="1"/>
</dbReference>
<organism evidence="4 5">
    <name type="scientific">Catellatospora coxensis</name>
    <dbReference type="NCBI Taxonomy" id="310354"/>
    <lineage>
        <taxon>Bacteria</taxon>
        <taxon>Bacillati</taxon>
        <taxon>Actinomycetota</taxon>
        <taxon>Actinomycetes</taxon>
        <taxon>Micromonosporales</taxon>
        <taxon>Micromonosporaceae</taxon>
        <taxon>Catellatospora</taxon>
    </lineage>
</organism>
<gene>
    <name evidence="4" type="ORF">Cco03nite_78740</name>
</gene>
<feature type="domain" description="Immune inhibitor A-like metallopeptidase VEG" evidence="3">
    <location>
        <begin position="591"/>
        <end position="757"/>
    </location>
</feature>
<dbReference type="PIRSF" id="PIRSF007519">
    <property type="entry name" value="Protease_InhA"/>
    <property type="match status" value="1"/>
</dbReference>
<evidence type="ECO:0000259" key="3">
    <source>
        <dbReference type="Pfam" id="PF20774"/>
    </source>
</evidence>
<feature type="region of interest" description="Disordered" evidence="1">
    <location>
        <begin position="115"/>
        <end position="140"/>
    </location>
</feature>
<comment type="caution">
    <text evidence="4">The sequence shown here is derived from an EMBL/GenBank/DDBJ whole genome shotgun (WGS) entry which is preliminary data.</text>
</comment>
<dbReference type="Pfam" id="PF20774">
    <property type="entry name" value="InhA-like_VEG"/>
    <property type="match status" value="1"/>
</dbReference>
<dbReference type="InterPro" id="IPR008757">
    <property type="entry name" value="Peptidase_M6-like_domain"/>
</dbReference>
<dbReference type="InterPro" id="IPR048665">
    <property type="entry name" value="InhA-like_VEG"/>
</dbReference>
<name>A0A8J3L4C7_9ACTN</name>
<evidence type="ECO:0000313" key="5">
    <source>
        <dbReference type="Proteomes" id="UP000630887"/>
    </source>
</evidence>
<evidence type="ECO:0000256" key="1">
    <source>
        <dbReference type="SAM" id="MobiDB-lite"/>
    </source>
</evidence>
<feature type="domain" description="Peptidase M6-like" evidence="2">
    <location>
        <begin position="95"/>
        <end position="397"/>
    </location>
</feature>
<keyword evidence="5" id="KW-1185">Reference proteome</keyword>
<dbReference type="InterPro" id="IPR012300">
    <property type="entry name" value="Pept_M6_InhA"/>
</dbReference>
<dbReference type="Proteomes" id="UP000630887">
    <property type="component" value="Unassembled WGS sequence"/>
</dbReference>
<keyword evidence="4" id="KW-0378">Hydrolase</keyword>
<protein>
    <submittedName>
        <fullName evidence="4">Protease</fullName>
    </submittedName>
</protein>
<proteinExistence type="predicted"/>
<sequence>MRIHRITGVVGITAALVAGSLAGAPASGAPQPAVAVTEPAGVSRADNLPNPLNKQRQDTLKQAIADVVSGKAKPVQRNGSEVVQVGKGKWAELKKKADKVDPIFTILVEFGDQVGPDGTAGTPGPLRNRIPQPDRANDNTTYWAPDFNRAHFEKMINGPGESMADFYYKQSGGKYSVKGDVTDWVKVPYNEARYGYNWDDVPNPNGYDDTDTAWPFIEDTLTAWYDSQVAAGKSKAEITAYLSKFDVWDRYDHDDDGNFNEPDGYIDHFQAIHAGEGEEAGGGAQGADAIWSHRWYVNQTEEGTTGPANNKLGGAPIGDTGLWVGDYTTEPENGGLGVFVHEYGHDLGLPDLYDTNGGDNGTAFWTVMSGGSWLNKGLDSIGTSPGYMGPWEKLFLGWLDYRVVEDGKTKLVSLGSAATPDGLPQAVLVPLPDQTATTQWNTPFGGSWEWWTGSGDDLRNTLRRRLDLTGATTATLTAKAEYDIEQGYDWLYGEISADNGASWQKVKVPGLGGTSAWTDLSYDLTPWAGQVVDFRFRYQTDGGFAGKGAFLDDIKLVTDGPNGFVDDVEAGVGGWTAKGFLRIDGSHTAVYPQYYLAEYRTHTGYDKNLKTGPYQFGWADTRPDWVERFPFQDGLLVWYVNYRYGDNNTSRAGRAGTGLVLPVDARPTPVSWPGVTCGGGGNPDGLCKLTNRRQPWDAVFGLQQTDAVTFHRNGVPVTVPASKGIPTFDDSDPNRYWSASNPWGSVKVAGNGVKISVWLELTGPAPVMLVQVKN</sequence>
<dbReference type="AlphaFoldDB" id="A0A8J3L4C7"/>
<evidence type="ECO:0000313" key="4">
    <source>
        <dbReference type="EMBL" id="GIG11174.1"/>
    </source>
</evidence>
<dbReference type="GO" id="GO:0006508">
    <property type="term" value="P:proteolysis"/>
    <property type="evidence" value="ECO:0007669"/>
    <property type="project" value="UniProtKB-KW"/>
</dbReference>
<dbReference type="Pfam" id="PF05547">
    <property type="entry name" value="Peptidase_M6"/>
    <property type="match status" value="1"/>
</dbReference>
<evidence type="ECO:0000259" key="2">
    <source>
        <dbReference type="Pfam" id="PF05547"/>
    </source>
</evidence>
<dbReference type="PANTHER" id="PTHR41775:SF1">
    <property type="entry name" value="PEPTIDASE M6-LIKE DOMAIN-CONTAINING PROTEIN"/>
    <property type="match status" value="1"/>
</dbReference>